<gene>
    <name evidence="6" type="ORF">G5C51_02440</name>
</gene>
<evidence type="ECO:0000313" key="7">
    <source>
        <dbReference type="Proteomes" id="UP000481583"/>
    </source>
</evidence>
<dbReference type="Gene3D" id="1.10.10.10">
    <property type="entry name" value="Winged helix-like DNA-binding domain superfamily/Winged helix DNA-binding domain"/>
    <property type="match status" value="1"/>
</dbReference>
<comment type="similarity">
    <text evidence="1">Belongs to the LysR transcriptional regulatory family.</text>
</comment>
<keyword evidence="4" id="KW-0804">Transcription</keyword>
<dbReference type="SUPFAM" id="SSF46785">
    <property type="entry name" value="Winged helix' DNA-binding domain"/>
    <property type="match status" value="1"/>
</dbReference>
<keyword evidence="7" id="KW-1185">Reference proteome</keyword>
<protein>
    <submittedName>
        <fullName evidence="6">LysR family transcriptional regulator</fullName>
    </submittedName>
</protein>
<dbReference type="InterPro" id="IPR005119">
    <property type="entry name" value="LysR_subst-bd"/>
</dbReference>
<evidence type="ECO:0000256" key="3">
    <source>
        <dbReference type="ARBA" id="ARBA00023125"/>
    </source>
</evidence>
<dbReference type="GO" id="GO:0003700">
    <property type="term" value="F:DNA-binding transcription factor activity"/>
    <property type="evidence" value="ECO:0007669"/>
    <property type="project" value="InterPro"/>
</dbReference>
<dbReference type="GO" id="GO:0032993">
    <property type="term" value="C:protein-DNA complex"/>
    <property type="evidence" value="ECO:0007669"/>
    <property type="project" value="TreeGrafter"/>
</dbReference>
<dbReference type="CDD" id="cd08414">
    <property type="entry name" value="PBP2_LTTR_aromatics_like"/>
    <property type="match status" value="1"/>
</dbReference>
<dbReference type="SUPFAM" id="SSF53850">
    <property type="entry name" value="Periplasmic binding protein-like II"/>
    <property type="match status" value="1"/>
</dbReference>
<name>A0A6G4TUU3_9ACTN</name>
<dbReference type="InterPro" id="IPR036388">
    <property type="entry name" value="WH-like_DNA-bd_sf"/>
</dbReference>
<dbReference type="Gene3D" id="3.40.190.10">
    <property type="entry name" value="Periplasmic binding protein-like II"/>
    <property type="match status" value="2"/>
</dbReference>
<dbReference type="PANTHER" id="PTHR30346:SF0">
    <property type="entry name" value="HCA OPERON TRANSCRIPTIONAL ACTIVATOR HCAR"/>
    <property type="match status" value="1"/>
</dbReference>
<organism evidence="6 7">
    <name type="scientific">Streptomyces coryli</name>
    <dbReference type="NCBI Taxonomy" id="1128680"/>
    <lineage>
        <taxon>Bacteria</taxon>
        <taxon>Bacillati</taxon>
        <taxon>Actinomycetota</taxon>
        <taxon>Actinomycetes</taxon>
        <taxon>Kitasatosporales</taxon>
        <taxon>Streptomycetaceae</taxon>
        <taxon>Streptomyces</taxon>
    </lineage>
</organism>
<dbReference type="FunFam" id="1.10.10.10:FF:000001">
    <property type="entry name" value="LysR family transcriptional regulator"/>
    <property type="match status" value="1"/>
</dbReference>
<dbReference type="AlphaFoldDB" id="A0A6G4TUU3"/>
<dbReference type="EMBL" id="JAAKZV010000004">
    <property type="protein sequence ID" value="NGN62761.1"/>
    <property type="molecule type" value="Genomic_DNA"/>
</dbReference>
<accession>A0A6G4TUU3</accession>
<dbReference type="Pfam" id="PF03466">
    <property type="entry name" value="LysR_substrate"/>
    <property type="match status" value="1"/>
</dbReference>
<dbReference type="GO" id="GO:0003677">
    <property type="term" value="F:DNA binding"/>
    <property type="evidence" value="ECO:0007669"/>
    <property type="project" value="UniProtKB-KW"/>
</dbReference>
<keyword evidence="3" id="KW-0238">DNA-binding</keyword>
<dbReference type="Proteomes" id="UP000481583">
    <property type="component" value="Unassembled WGS sequence"/>
</dbReference>
<comment type="caution">
    <text evidence="6">The sequence shown here is derived from an EMBL/GenBank/DDBJ whole genome shotgun (WGS) entry which is preliminary data.</text>
</comment>
<dbReference type="PRINTS" id="PR00039">
    <property type="entry name" value="HTHLYSR"/>
</dbReference>
<keyword evidence="2" id="KW-0805">Transcription regulation</keyword>
<evidence type="ECO:0000256" key="4">
    <source>
        <dbReference type="ARBA" id="ARBA00023163"/>
    </source>
</evidence>
<proteinExistence type="inferred from homology"/>
<dbReference type="PROSITE" id="PS50931">
    <property type="entry name" value="HTH_LYSR"/>
    <property type="match status" value="1"/>
</dbReference>
<feature type="domain" description="HTH lysR-type" evidence="5">
    <location>
        <begin position="10"/>
        <end position="62"/>
    </location>
</feature>
<dbReference type="PANTHER" id="PTHR30346">
    <property type="entry name" value="TRANSCRIPTIONAL DUAL REGULATOR HCAR-RELATED"/>
    <property type="match status" value="1"/>
</dbReference>
<evidence type="ECO:0000259" key="5">
    <source>
        <dbReference type="PROSITE" id="PS50931"/>
    </source>
</evidence>
<dbReference type="InterPro" id="IPR000847">
    <property type="entry name" value="LysR_HTH_N"/>
</dbReference>
<reference evidence="6 7" key="1">
    <citation type="submission" date="2020-02" db="EMBL/GenBank/DDBJ databases">
        <title>Whole-genome analyses of novel actinobacteria.</title>
        <authorList>
            <person name="Sahin N."/>
        </authorList>
    </citation>
    <scope>NUCLEOTIDE SEQUENCE [LARGE SCALE GENOMIC DNA]</scope>
    <source>
        <strain evidence="6 7">A7024</strain>
    </source>
</reference>
<evidence type="ECO:0000256" key="1">
    <source>
        <dbReference type="ARBA" id="ARBA00009437"/>
    </source>
</evidence>
<dbReference type="Pfam" id="PF00126">
    <property type="entry name" value="HTH_1"/>
    <property type="match status" value="1"/>
</dbReference>
<evidence type="ECO:0000313" key="6">
    <source>
        <dbReference type="EMBL" id="NGN62761.1"/>
    </source>
</evidence>
<dbReference type="InterPro" id="IPR036390">
    <property type="entry name" value="WH_DNA-bd_sf"/>
</dbReference>
<sequence>MTPVLERHEIEAFLAVAEELHFRRATERLGLAQGRVSQIVGRLERRLGVPLFTRTSRKVILTPAGQQLYDGLAPAHQQIQEAVGKALAVGKGVTGTLRVGFSSAWASDAVLRTAESFRRTHPGCLVEIQEVPLCDTFGPLRAGELDLQLTEFPMEEPDLVAGPVIFSEPRALMVPADHPFARQESVCQEDLAHAPLIAVTGDSPAYWTDYIWPRKTPQGRPIPQGPAFRYWMEVPSLVASGQGVSIASLRAARYYARPSLTYVPLRDAPPLDYGLMWRCDGYTARVRKFGETLCRITPGHAAEDHDPA</sequence>
<evidence type="ECO:0000256" key="2">
    <source>
        <dbReference type="ARBA" id="ARBA00023015"/>
    </source>
</evidence>